<comment type="caution">
    <text evidence="2">The sequence shown here is derived from an EMBL/GenBank/DDBJ whole genome shotgun (WGS) entry which is preliminary data.</text>
</comment>
<accession>A0AAD4U8T5</accession>
<keyword evidence="3" id="KW-1185">Reference proteome</keyword>
<organism evidence="2 3">
    <name type="scientific">Ovis ammon polii</name>
    <dbReference type="NCBI Taxonomy" id="230172"/>
    <lineage>
        <taxon>Eukaryota</taxon>
        <taxon>Metazoa</taxon>
        <taxon>Chordata</taxon>
        <taxon>Craniata</taxon>
        <taxon>Vertebrata</taxon>
        <taxon>Euteleostomi</taxon>
        <taxon>Mammalia</taxon>
        <taxon>Eutheria</taxon>
        <taxon>Laurasiatheria</taxon>
        <taxon>Artiodactyla</taxon>
        <taxon>Ruminantia</taxon>
        <taxon>Pecora</taxon>
        <taxon>Bovidae</taxon>
        <taxon>Caprinae</taxon>
        <taxon>Ovis</taxon>
    </lineage>
</organism>
<dbReference type="Proteomes" id="UP001214576">
    <property type="component" value="Unassembled WGS sequence"/>
</dbReference>
<evidence type="ECO:0000256" key="1">
    <source>
        <dbReference type="SAM" id="MobiDB-lite"/>
    </source>
</evidence>
<protein>
    <submittedName>
        <fullName evidence="2">Uncharacterized protein</fullName>
    </submittedName>
</protein>
<reference evidence="2" key="1">
    <citation type="submission" date="2022-03" db="EMBL/GenBank/DDBJ databases">
        <title>Genomic analyses of argali, domestic sheep and their hybrids provide insights into chromosomal evolution, heterosis and genetic basis of agronomic traits.</title>
        <authorList>
            <person name="Li M."/>
        </authorList>
    </citation>
    <scope>NUCLEOTIDE SEQUENCE</scope>
    <source>
        <strain evidence="2">CAU-MHL-2022a</strain>
        <tissue evidence="2">Skin</tissue>
    </source>
</reference>
<evidence type="ECO:0000313" key="3">
    <source>
        <dbReference type="Proteomes" id="UP001214576"/>
    </source>
</evidence>
<evidence type="ECO:0000313" key="2">
    <source>
        <dbReference type="EMBL" id="KAI4539165.1"/>
    </source>
</evidence>
<dbReference type="AlphaFoldDB" id="A0AAD4U8T5"/>
<sequence>MLAFHDQRPHLHQPPGPHQEPHLNGVVFPTANHMAFLQDIKGLCCEPPRKMPYSAHSTFQSTDTSDVTGFAGSSAQEAGHHSPLICDCFCARTAIVTESHDLQSLNMSYVQL</sequence>
<dbReference type="EMBL" id="JAKZEL010000011">
    <property type="protein sequence ID" value="KAI4539165.1"/>
    <property type="molecule type" value="Genomic_DNA"/>
</dbReference>
<name>A0AAD4U8T5_OVIAM</name>
<gene>
    <name evidence="2" type="ORF">MG293_010557</name>
</gene>
<feature type="region of interest" description="Disordered" evidence="1">
    <location>
        <begin position="1"/>
        <end position="23"/>
    </location>
</feature>
<proteinExistence type="predicted"/>